<dbReference type="PANTHER" id="PTHR44520">
    <property type="entry name" value="RESPONSE REGULATOR RCP1-RELATED"/>
    <property type="match status" value="1"/>
</dbReference>
<protein>
    <submittedName>
        <fullName evidence="3">Response regulator</fullName>
    </submittedName>
</protein>
<organism evidence="3 4">
    <name type="scientific">Xanthocytophaga flava</name>
    <dbReference type="NCBI Taxonomy" id="3048013"/>
    <lineage>
        <taxon>Bacteria</taxon>
        <taxon>Pseudomonadati</taxon>
        <taxon>Bacteroidota</taxon>
        <taxon>Cytophagia</taxon>
        <taxon>Cytophagales</taxon>
        <taxon>Rhodocytophagaceae</taxon>
        <taxon>Xanthocytophaga</taxon>
    </lineage>
</organism>
<dbReference type="EMBL" id="JASJOT010000021">
    <property type="protein sequence ID" value="MDJ1496308.1"/>
    <property type="molecule type" value="Genomic_DNA"/>
</dbReference>
<dbReference type="InterPro" id="IPR011006">
    <property type="entry name" value="CheY-like_superfamily"/>
</dbReference>
<sequence length="157" mass="17962">MKKVFNENIMTKSFFLLDDDADDRELFVEALSLADPTAICYTASKAEEALKRLKSDNISVPDFIFLDINLPDLSGWECLIQLKSMAKYKQVPVIMYSTSSHEKDVKIAQDLGAFYFLTKPDDFRHLQNFLTIIVQTPLSTLKEALQTESRRISQDTN</sequence>
<dbReference type="SMART" id="SM00448">
    <property type="entry name" value="REC"/>
    <property type="match status" value="1"/>
</dbReference>
<reference evidence="3 4" key="1">
    <citation type="submission" date="2023-05" db="EMBL/GenBank/DDBJ databases">
        <authorList>
            <person name="Zhang X."/>
        </authorList>
    </citation>
    <scope>NUCLEOTIDE SEQUENCE [LARGE SCALE GENOMIC DNA]</scope>
    <source>
        <strain evidence="3 4">DM2B3-1</strain>
    </source>
</reference>
<dbReference type="InterPro" id="IPR001789">
    <property type="entry name" value="Sig_transdc_resp-reg_receiver"/>
</dbReference>
<evidence type="ECO:0000313" key="3">
    <source>
        <dbReference type="EMBL" id="MDJ1496308.1"/>
    </source>
</evidence>
<keyword evidence="4" id="KW-1185">Reference proteome</keyword>
<dbReference type="Gene3D" id="3.40.50.2300">
    <property type="match status" value="1"/>
</dbReference>
<dbReference type="Pfam" id="PF00072">
    <property type="entry name" value="Response_reg"/>
    <property type="match status" value="1"/>
</dbReference>
<dbReference type="RefSeq" id="WP_314001008.1">
    <property type="nucleotide sequence ID" value="NZ_JASJOR010000015.1"/>
</dbReference>
<evidence type="ECO:0000313" key="4">
    <source>
        <dbReference type="Proteomes" id="UP001228581"/>
    </source>
</evidence>
<feature type="modified residue" description="4-aspartylphosphate" evidence="1">
    <location>
        <position position="67"/>
    </location>
</feature>
<keyword evidence="1" id="KW-0597">Phosphoprotein</keyword>
<evidence type="ECO:0000256" key="1">
    <source>
        <dbReference type="PROSITE-ProRule" id="PRU00169"/>
    </source>
</evidence>
<gene>
    <name evidence="3" type="ORF">QNI19_25450</name>
</gene>
<accession>A0ABT7CRC9</accession>
<evidence type="ECO:0000259" key="2">
    <source>
        <dbReference type="PROSITE" id="PS50110"/>
    </source>
</evidence>
<dbReference type="Proteomes" id="UP001228581">
    <property type="component" value="Unassembled WGS sequence"/>
</dbReference>
<dbReference type="PROSITE" id="PS50110">
    <property type="entry name" value="RESPONSE_REGULATORY"/>
    <property type="match status" value="1"/>
</dbReference>
<name>A0ABT7CRC9_9BACT</name>
<dbReference type="PANTHER" id="PTHR44520:SF2">
    <property type="entry name" value="RESPONSE REGULATOR RCP1"/>
    <property type="match status" value="1"/>
</dbReference>
<dbReference type="InterPro" id="IPR052893">
    <property type="entry name" value="TCS_response_regulator"/>
</dbReference>
<comment type="caution">
    <text evidence="3">The sequence shown here is derived from an EMBL/GenBank/DDBJ whole genome shotgun (WGS) entry which is preliminary data.</text>
</comment>
<feature type="domain" description="Response regulatory" evidence="2">
    <location>
        <begin position="13"/>
        <end position="134"/>
    </location>
</feature>
<dbReference type="SUPFAM" id="SSF52172">
    <property type="entry name" value="CheY-like"/>
    <property type="match status" value="1"/>
</dbReference>
<proteinExistence type="predicted"/>